<dbReference type="InterPro" id="IPR034660">
    <property type="entry name" value="DinB/YfiT-like"/>
</dbReference>
<accession>A0ABV4QX84</accession>
<comment type="caution">
    <text evidence="3">The sequence shown here is derived from an EMBL/GenBank/DDBJ whole genome shotgun (WGS) entry which is preliminary data.</text>
</comment>
<feature type="domain" description="Mycothiol-dependent maleylpyruvate isomerase metal-binding" evidence="2">
    <location>
        <begin position="8"/>
        <end position="143"/>
    </location>
</feature>
<dbReference type="SUPFAM" id="SSF109854">
    <property type="entry name" value="DinB/YfiT-like putative metalloenzymes"/>
    <property type="match status" value="1"/>
</dbReference>
<dbReference type="Proteomes" id="UP001569904">
    <property type="component" value="Unassembled WGS sequence"/>
</dbReference>
<dbReference type="NCBIfam" id="TIGR03083">
    <property type="entry name" value="maleylpyruvate isomerase family mycothiol-dependent enzyme"/>
    <property type="match status" value="1"/>
</dbReference>
<organism evidence="3 4">
    <name type="scientific">Actinomadura chokoriensis</name>
    <dbReference type="NCBI Taxonomy" id="454156"/>
    <lineage>
        <taxon>Bacteria</taxon>
        <taxon>Bacillati</taxon>
        <taxon>Actinomycetota</taxon>
        <taxon>Actinomycetes</taxon>
        <taxon>Streptosporangiales</taxon>
        <taxon>Thermomonosporaceae</taxon>
        <taxon>Actinomadura</taxon>
    </lineage>
</organism>
<dbReference type="GO" id="GO:0016853">
    <property type="term" value="F:isomerase activity"/>
    <property type="evidence" value="ECO:0007669"/>
    <property type="project" value="UniProtKB-KW"/>
</dbReference>
<evidence type="ECO:0000259" key="1">
    <source>
        <dbReference type="Pfam" id="PF07398"/>
    </source>
</evidence>
<dbReference type="Pfam" id="PF11716">
    <property type="entry name" value="MDMPI_N"/>
    <property type="match status" value="1"/>
</dbReference>
<dbReference type="InterPro" id="IPR036527">
    <property type="entry name" value="SCP2_sterol-bd_dom_sf"/>
</dbReference>
<protein>
    <submittedName>
        <fullName evidence="3">Maleylpyruvate isomerase family mycothiol-dependent enzyme</fullName>
    </submittedName>
</protein>
<dbReference type="EMBL" id="JAXCEH010000005">
    <property type="protein sequence ID" value="MFA1554308.1"/>
    <property type="molecule type" value="Genomic_DNA"/>
</dbReference>
<gene>
    <name evidence="3" type="ORF">SM436_11480</name>
</gene>
<keyword evidence="4" id="KW-1185">Reference proteome</keyword>
<dbReference type="InterPro" id="IPR024344">
    <property type="entry name" value="MDMPI_metal-binding"/>
</dbReference>
<evidence type="ECO:0000313" key="4">
    <source>
        <dbReference type="Proteomes" id="UP001569904"/>
    </source>
</evidence>
<reference evidence="3 4" key="1">
    <citation type="submission" date="2023-11" db="EMBL/GenBank/DDBJ databases">
        <title>Actinomadura monticuli sp. nov., isolated from volcanic ash.</title>
        <authorList>
            <person name="Lee S.D."/>
            <person name="Yang H."/>
            <person name="Kim I.S."/>
        </authorList>
    </citation>
    <scope>NUCLEOTIDE SEQUENCE [LARGE SCALE GENOMIC DNA]</scope>
    <source>
        <strain evidence="3 4">DSM 45346</strain>
    </source>
</reference>
<dbReference type="Pfam" id="PF07398">
    <property type="entry name" value="MDMPI_C"/>
    <property type="match status" value="1"/>
</dbReference>
<dbReference type="Gene3D" id="3.30.1050.20">
    <property type="match status" value="1"/>
</dbReference>
<sequence>MIALTEITAATQALLATAARLDDADIGAPSLLPGWTRGHVLTHVARNADGGTRLLTWARTGVESYEYPSLDARAAEIEGGANRPAGVLLDDVRQSADRFAEAYTLMPDEAWERTVQWTTGARHPAARAADARLTEVLIHHVDLDAGFTPGDWPTDFTTRLLASLTAWLARREDGPNLRLHATDTGQDHGNGDHLVTGPAASLLAWLLGRSDGTPLTGTTAIKIPFLY</sequence>
<name>A0ABV4QX84_9ACTN</name>
<dbReference type="SUPFAM" id="SSF55718">
    <property type="entry name" value="SCP-like"/>
    <property type="match status" value="1"/>
</dbReference>
<keyword evidence="3" id="KW-0413">Isomerase</keyword>
<dbReference type="InterPro" id="IPR017517">
    <property type="entry name" value="Maleyloyr_isom"/>
</dbReference>
<feature type="domain" description="MDMPI C-terminal" evidence="1">
    <location>
        <begin position="151"/>
        <end position="215"/>
    </location>
</feature>
<dbReference type="Gene3D" id="1.20.120.450">
    <property type="entry name" value="dinb family like domain"/>
    <property type="match status" value="1"/>
</dbReference>
<dbReference type="InterPro" id="IPR010872">
    <property type="entry name" value="MDMPI_C-term_domain"/>
</dbReference>
<evidence type="ECO:0000259" key="2">
    <source>
        <dbReference type="Pfam" id="PF11716"/>
    </source>
</evidence>
<proteinExistence type="predicted"/>
<dbReference type="RefSeq" id="WP_371940699.1">
    <property type="nucleotide sequence ID" value="NZ_JAXCEH010000005.1"/>
</dbReference>
<evidence type="ECO:0000313" key="3">
    <source>
        <dbReference type="EMBL" id="MFA1554308.1"/>
    </source>
</evidence>